<dbReference type="AlphaFoldDB" id="A0A2S2R996"/>
<accession>A0A2S2R996</accession>
<sequence length="139" mass="15570">MFSKQRYFIVRSRLCVCPRSVPSCESGGRTVCRKIRTRTVVLRRRRTASVPTTLVCTCTIGRNRSDTRTAVGMFSKWCNIIECSRLCVVTRSASSCESGGRTVCRRTHTRTVVPCRRRTANVAPALVCTCTTGRNRSDT</sequence>
<reference evidence="1" key="1">
    <citation type="submission" date="2018-04" db="EMBL/GenBank/DDBJ databases">
        <title>Transcriptome assembly of Sipha flava.</title>
        <authorList>
            <person name="Scully E.D."/>
            <person name="Geib S.M."/>
            <person name="Palmer N.A."/>
            <person name="Koch K."/>
            <person name="Bradshaw J."/>
            <person name="Heng-Moss T."/>
            <person name="Sarath G."/>
        </authorList>
    </citation>
    <scope>NUCLEOTIDE SEQUENCE</scope>
</reference>
<organism evidence="1">
    <name type="scientific">Sipha flava</name>
    <name type="common">yellow sugarcane aphid</name>
    <dbReference type="NCBI Taxonomy" id="143950"/>
    <lineage>
        <taxon>Eukaryota</taxon>
        <taxon>Metazoa</taxon>
        <taxon>Ecdysozoa</taxon>
        <taxon>Arthropoda</taxon>
        <taxon>Hexapoda</taxon>
        <taxon>Insecta</taxon>
        <taxon>Pterygota</taxon>
        <taxon>Neoptera</taxon>
        <taxon>Paraneoptera</taxon>
        <taxon>Hemiptera</taxon>
        <taxon>Sternorrhyncha</taxon>
        <taxon>Aphidomorpha</taxon>
        <taxon>Aphidoidea</taxon>
        <taxon>Aphididae</taxon>
        <taxon>Sipha</taxon>
    </lineage>
</organism>
<gene>
    <name evidence="1" type="ORF">g.149637</name>
</gene>
<dbReference type="EMBL" id="GGMS01017325">
    <property type="protein sequence ID" value="MBY86528.1"/>
    <property type="molecule type" value="Transcribed_RNA"/>
</dbReference>
<proteinExistence type="predicted"/>
<evidence type="ECO:0000313" key="1">
    <source>
        <dbReference type="EMBL" id="MBY86528.1"/>
    </source>
</evidence>
<name>A0A2S2R996_9HEMI</name>
<protein>
    <submittedName>
        <fullName evidence="1">Uncharacterized protein</fullName>
    </submittedName>
</protein>